<keyword evidence="1" id="KW-0732">Signal</keyword>
<evidence type="ECO:0008006" key="4">
    <source>
        <dbReference type="Google" id="ProtNLM"/>
    </source>
</evidence>
<evidence type="ECO:0000256" key="1">
    <source>
        <dbReference type="SAM" id="SignalP"/>
    </source>
</evidence>
<reference evidence="2" key="1">
    <citation type="journal article" date="2020" name="Microb. Genom.">
        <title>Genetic diversity of clinical and environmental Mucorales isolates obtained from an investigation of mucormycosis cases among solid organ transplant recipients.</title>
        <authorList>
            <person name="Nguyen M.H."/>
            <person name="Kaul D."/>
            <person name="Muto C."/>
            <person name="Cheng S.J."/>
            <person name="Richter R.A."/>
            <person name="Bruno V.M."/>
            <person name="Liu G."/>
            <person name="Beyhan S."/>
            <person name="Sundermann A.J."/>
            <person name="Mounaud S."/>
            <person name="Pasculle A.W."/>
            <person name="Nierman W.C."/>
            <person name="Driscoll E."/>
            <person name="Cumbie R."/>
            <person name="Clancy C.J."/>
            <person name="Dupont C.L."/>
        </authorList>
    </citation>
    <scope>NUCLEOTIDE SEQUENCE</scope>
    <source>
        <strain evidence="2">GL11</strain>
    </source>
</reference>
<dbReference type="AlphaFoldDB" id="A0A9P6WT37"/>
<evidence type="ECO:0000313" key="2">
    <source>
        <dbReference type="EMBL" id="KAG1278568.1"/>
    </source>
</evidence>
<evidence type="ECO:0000313" key="3">
    <source>
        <dbReference type="Proteomes" id="UP000716291"/>
    </source>
</evidence>
<feature type="signal peptide" evidence="1">
    <location>
        <begin position="1"/>
        <end position="22"/>
    </location>
</feature>
<dbReference type="OrthoDB" id="10272797at2759"/>
<comment type="caution">
    <text evidence="2">The sequence shown here is derived from an EMBL/GenBank/DDBJ whole genome shotgun (WGS) entry which is preliminary data.</text>
</comment>
<sequence>MLRWITTGKITLLPFFTKLCLLCFTRDEQRLQGSLALDFCFRSLITDTLDRNSELITPKYFRTALQTKILRSIPTTSPVRTKPNVL</sequence>
<dbReference type="Proteomes" id="UP000716291">
    <property type="component" value="Unassembled WGS sequence"/>
</dbReference>
<accession>A0A9P6WT37</accession>
<gene>
    <name evidence="2" type="ORF">G6F64_014634</name>
</gene>
<proteinExistence type="predicted"/>
<organism evidence="2 3">
    <name type="scientific">Rhizopus oryzae</name>
    <name type="common">Mucormycosis agent</name>
    <name type="synonym">Rhizopus arrhizus var. delemar</name>
    <dbReference type="NCBI Taxonomy" id="64495"/>
    <lineage>
        <taxon>Eukaryota</taxon>
        <taxon>Fungi</taxon>
        <taxon>Fungi incertae sedis</taxon>
        <taxon>Mucoromycota</taxon>
        <taxon>Mucoromycotina</taxon>
        <taxon>Mucoromycetes</taxon>
        <taxon>Mucorales</taxon>
        <taxon>Mucorineae</taxon>
        <taxon>Rhizopodaceae</taxon>
        <taxon>Rhizopus</taxon>
    </lineage>
</organism>
<dbReference type="EMBL" id="JAANQT010009076">
    <property type="protein sequence ID" value="KAG1278568.1"/>
    <property type="molecule type" value="Genomic_DNA"/>
</dbReference>
<feature type="chain" id="PRO_5040194509" description="Secreted protein" evidence="1">
    <location>
        <begin position="23"/>
        <end position="86"/>
    </location>
</feature>
<keyword evidence="3" id="KW-1185">Reference proteome</keyword>
<name>A0A9P6WT37_RHIOR</name>
<protein>
    <recommendedName>
        <fullName evidence="4">Secreted protein</fullName>
    </recommendedName>
</protein>